<dbReference type="Gene3D" id="3.30.530.20">
    <property type="match status" value="2"/>
</dbReference>
<dbReference type="InterPro" id="IPR005031">
    <property type="entry name" value="COQ10_START"/>
</dbReference>
<dbReference type="AlphaFoldDB" id="I0L7E8"/>
<dbReference type="EMBL" id="CAIE01000036">
    <property type="protein sequence ID" value="CCH19745.1"/>
    <property type="molecule type" value="Genomic_DNA"/>
</dbReference>
<organism evidence="2 3">
    <name type="scientific">Micromonospora lupini str. Lupac 08</name>
    <dbReference type="NCBI Taxonomy" id="1150864"/>
    <lineage>
        <taxon>Bacteria</taxon>
        <taxon>Bacillati</taxon>
        <taxon>Actinomycetota</taxon>
        <taxon>Actinomycetes</taxon>
        <taxon>Micromonosporales</taxon>
        <taxon>Micromonosporaceae</taxon>
        <taxon>Micromonospora</taxon>
    </lineage>
</organism>
<dbReference type="STRING" id="1150864.MILUP08_44620"/>
<evidence type="ECO:0000313" key="2">
    <source>
        <dbReference type="EMBL" id="CCH19745.1"/>
    </source>
</evidence>
<protein>
    <submittedName>
        <fullName evidence="2">Granaticin polyketide synthase bifunctional cyclase/dehydratase</fullName>
    </submittedName>
</protein>
<dbReference type="RefSeq" id="WP_007462134.1">
    <property type="nucleotide sequence ID" value="NZ_HF570108.1"/>
</dbReference>
<accession>I0L7E8</accession>
<reference evidence="2 3" key="1">
    <citation type="journal article" date="2012" name="J. Bacteriol.">
        <title>Genome Sequence of Micromonospora lupini Lupac 08, Isolated from Root Nodules of Lupinus angustifolius.</title>
        <authorList>
            <person name="Alonso-Vega P."/>
            <person name="Normand P."/>
            <person name="Bacigalupe R."/>
            <person name="Pujic P."/>
            <person name="Lajus A."/>
            <person name="Vallenet D."/>
            <person name="Carro L."/>
            <person name="Coll P."/>
            <person name="Trujillo M.E."/>
        </authorList>
    </citation>
    <scope>NUCLEOTIDE SEQUENCE [LARGE SCALE GENOMIC DNA]</scope>
    <source>
        <strain evidence="2 3">Lupac 08</strain>
    </source>
</reference>
<dbReference type="eggNOG" id="COG2867">
    <property type="taxonomic scope" value="Bacteria"/>
</dbReference>
<keyword evidence="3" id="KW-1185">Reference proteome</keyword>
<proteinExistence type="predicted"/>
<dbReference type="Pfam" id="PF10604">
    <property type="entry name" value="Polyketide_cyc2"/>
    <property type="match status" value="1"/>
</dbReference>
<gene>
    <name evidence="2" type="ORF">MILUP08_44620</name>
</gene>
<dbReference type="Proteomes" id="UP000003448">
    <property type="component" value="Unassembled WGS sequence"/>
</dbReference>
<dbReference type="InterPro" id="IPR019587">
    <property type="entry name" value="Polyketide_cyclase/dehydratase"/>
</dbReference>
<sequence>MPEPEVHITRHSIDVDAPVDAVYPIIADVTRWPYTFGPTVHVDLLERHAGGPQQTERLRLWAVANGLVRSWTSRRTLIPAAGRVVFRQEVSAAPVASMGGEWQLEALDGGRTRVLLLHDFTVVDDEPDAAAWVERAVDANSTAELAALRAAARSANAGTRLSFEDSVSVPAPASDVYDFLYRADRWVERLPHVARVDLTEDEPNVQTLEMDTLAPDGAVHTTRSIRVGFPAERLVYKQTTLPPLLAAHTGVWTLRPEGDGVTVTSHHTVVLRPERIEELLGPGATLAGARELVQHNLSTNSIRTLEQARLHLQPVSD</sequence>
<feature type="domain" description="Coenzyme Q-binding protein COQ10 START" evidence="1">
    <location>
        <begin position="169"/>
        <end position="269"/>
    </location>
</feature>
<evidence type="ECO:0000313" key="3">
    <source>
        <dbReference type="Proteomes" id="UP000003448"/>
    </source>
</evidence>
<evidence type="ECO:0000259" key="1">
    <source>
        <dbReference type="Pfam" id="PF03364"/>
    </source>
</evidence>
<dbReference type="SUPFAM" id="SSF55961">
    <property type="entry name" value="Bet v1-like"/>
    <property type="match status" value="2"/>
</dbReference>
<name>I0L7E8_9ACTN</name>
<dbReference type="Pfam" id="PF03364">
    <property type="entry name" value="Polyketide_cyc"/>
    <property type="match status" value="1"/>
</dbReference>
<dbReference type="InterPro" id="IPR023393">
    <property type="entry name" value="START-like_dom_sf"/>
</dbReference>
<dbReference type="CDD" id="cd08861">
    <property type="entry name" value="OtcD1_ARO-CYC_like"/>
    <property type="match status" value="2"/>
</dbReference>